<proteinExistence type="predicted"/>
<keyword evidence="2" id="KW-1185">Reference proteome</keyword>
<reference evidence="1 2" key="1">
    <citation type="submission" date="2022-11" db="EMBL/GenBank/DDBJ databases">
        <title>Taxonomy of Curtobacterium flaccumfaciens.</title>
        <authorList>
            <person name="Osdaghi E."/>
            <person name="Taghavi S.M."/>
            <person name="Hamidizade M."/>
            <person name="Abachi H."/>
            <person name="Fazliarab A."/>
            <person name="Baeyen S."/>
            <person name="Portier P."/>
            <person name="Van Vaerenbergh J."/>
            <person name="Jacques M.-A."/>
        </authorList>
    </citation>
    <scope>NUCLEOTIDE SEQUENCE [LARGE SCALE GENOMIC DNA]</scope>
    <source>
        <strain evidence="1 2">LMG 3715</strain>
    </source>
</reference>
<dbReference type="RefSeq" id="WP_159556037.1">
    <property type="nucleotide sequence ID" value="NZ_CP104934.1"/>
</dbReference>
<dbReference type="Proteomes" id="UP001207276">
    <property type="component" value="Unassembled WGS sequence"/>
</dbReference>
<comment type="caution">
    <text evidence="1">The sequence shown here is derived from an EMBL/GenBank/DDBJ whole genome shotgun (WGS) entry which is preliminary data.</text>
</comment>
<gene>
    <name evidence="1" type="ORF">ORG12_15725</name>
</gene>
<evidence type="ECO:0000313" key="1">
    <source>
        <dbReference type="EMBL" id="MCX2850129.1"/>
    </source>
</evidence>
<name>A0ABT3S790_9MICO</name>
<dbReference type="EMBL" id="JAPJDE010000006">
    <property type="protein sequence ID" value="MCX2850129.1"/>
    <property type="molecule type" value="Genomic_DNA"/>
</dbReference>
<dbReference type="NCBIfam" id="NF033832">
    <property type="entry name" value="sce7726_fam"/>
    <property type="match status" value="1"/>
</dbReference>
<organism evidence="1 2">
    <name type="scientific">Curtobacterium poinsettiae</name>
    <dbReference type="NCBI Taxonomy" id="159612"/>
    <lineage>
        <taxon>Bacteria</taxon>
        <taxon>Bacillati</taxon>
        <taxon>Actinomycetota</taxon>
        <taxon>Actinomycetes</taxon>
        <taxon>Micrococcales</taxon>
        <taxon>Microbacteriaceae</taxon>
        <taxon>Curtobacterium</taxon>
    </lineage>
</organism>
<protein>
    <submittedName>
        <fullName evidence="1">Sce7726 family protein</fullName>
    </submittedName>
</protein>
<sequence>MTAIAPSMAASERSAGTTDADLRAALLSQLARARRQQYIVEEMGIAGEARVDVALIGDHLHGFEIKSERDSLRRLPTQVEVYSRVFDYVTLVVDTRHLDGARRIIPDWWGVTEARTTRSGMRLVRRSQARRNRTLDPWYLTSLLWRDEALEVLALLGSDRGMRSKNGTQLRRALVEQASTNALRDAVRSRLQLRRDWRPAAQ</sequence>
<evidence type="ECO:0000313" key="2">
    <source>
        <dbReference type="Proteomes" id="UP001207276"/>
    </source>
</evidence>
<dbReference type="InterPro" id="IPR047729">
    <property type="entry name" value="Sce7726-like"/>
</dbReference>
<accession>A0ABT3S790</accession>